<accession>A0A9D1YSU4</accession>
<sequence>MHKNIKNTRVTGLATVSVAGVALAGFVLTGCSTAAEELSVTDPWVRSEAGEMTAMFGEIENTTGSDLLIDSIDTDVAESVEMHEMIENENGSMVMQEIEGGFSIPAGETLALEPGGDHFMFIGLHDDLLAGETVTVTVHFEDGEPLTIEATVKDFPGGNEPYDDDGEGHGESEGHGEGHDDSGDH</sequence>
<reference evidence="2" key="1">
    <citation type="journal article" date="2021" name="PeerJ">
        <title>Extensive microbial diversity within the chicken gut microbiome revealed by metagenomics and culture.</title>
        <authorList>
            <person name="Gilroy R."/>
            <person name="Ravi A."/>
            <person name="Getino M."/>
            <person name="Pursley I."/>
            <person name="Horton D.L."/>
            <person name="Alikhan N.F."/>
            <person name="Baker D."/>
            <person name="Gharbi K."/>
            <person name="Hall N."/>
            <person name="Watson M."/>
            <person name="Adriaenssens E.M."/>
            <person name="Foster-Nyarko E."/>
            <person name="Jarju S."/>
            <person name="Secka A."/>
            <person name="Antonio M."/>
            <person name="Oren A."/>
            <person name="Chaudhuri R.R."/>
            <person name="La Ragione R."/>
            <person name="Hildebrand F."/>
            <person name="Pallen M.J."/>
        </authorList>
    </citation>
    <scope>NUCLEOTIDE SEQUENCE</scope>
    <source>
        <strain evidence="2">ChiGjej1B1-98</strain>
    </source>
</reference>
<reference evidence="2" key="2">
    <citation type="submission" date="2021-04" db="EMBL/GenBank/DDBJ databases">
        <authorList>
            <person name="Gilroy R."/>
        </authorList>
    </citation>
    <scope>NUCLEOTIDE SEQUENCE</scope>
    <source>
        <strain evidence="2">ChiGjej1B1-98</strain>
    </source>
</reference>
<dbReference type="PANTHER" id="PTHR36302:SF1">
    <property type="entry name" value="COPPER CHAPERONE PCU(A)C"/>
    <property type="match status" value="1"/>
</dbReference>
<dbReference type="AlphaFoldDB" id="A0A9D1YSU4"/>
<proteinExistence type="predicted"/>
<comment type="caution">
    <text evidence="2">The sequence shown here is derived from an EMBL/GenBank/DDBJ whole genome shotgun (WGS) entry which is preliminary data.</text>
</comment>
<organism evidence="2 3">
    <name type="scientific">Candidatus Agrococcus pullicola</name>
    <dbReference type="NCBI Taxonomy" id="2838429"/>
    <lineage>
        <taxon>Bacteria</taxon>
        <taxon>Bacillati</taxon>
        <taxon>Actinomycetota</taxon>
        <taxon>Actinomycetes</taxon>
        <taxon>Micrococcales</taxon>
        <taxon>Microbacteriaceae</taxon>
        <taxon>Agrococcus</taxon>
    </lineage>
</organism>
<protein>
    <submittedName>
        <fullName evidence="2">Copper chaperone PCu(A)C</fullName>
    </submittedName>
</protein>
<dbReference type="SUPFAM" id="SSF110087">
    <property type="entry name" value="DR1885-like metal-binding protein"/>
    <property type="match status" value="1"/>
</dbReference>
<evidence type="ECO:0000313" key="2">
    <source>
        <dbReference type="EMBL" id="HIY65018.1"/>
    </source>
</evidence>
<evidence type="ECO:0000256" key="1">
    <source>
        <dbReference type="SAM" id="MobiDB-lite"/>
    </source>
</evidence>
<dbReference type="PROSITE" id="PS51257">
    <property type="entry name" value="PROKAR_LIPOPROTEIN"/>
    <property type="match status" value="1"/>
</dbReference>
<dbReference type="Pfam" id="PF04314">
    <property type="entry name" value="PCuAC"/>
    <property type="match status" value="1"/>
</dbReference>
<dbReference type="PANTHER" id="PTHR36302">
    <property type="entry name" value="BLR7088 PROTEIN"/>
    <property type="match status" value="1"/>
</dbReference>
<feature type="compositionally biased region" description="Basic and acidic residues" evidence="1">
    <location>
        <begin position="167"/>
        <end position="185"/>
    </location>
</feature>
<dbReference type="Gene3D" id="2.60.40.1890">
    <property type="entry name" value="PCu(A)C copper chaperone"/>
    <property type="match status" value="1"/>
</dbReference>
<dbReference type="InterPro" id="IPR036182">
    <property type="entry name" value="PCuAC_sf"/>
</dbReference>
<gene>
    <name evidence="2" type="ORF">H9830_01915</name>
</gene>
<dbReference type="EMBL" id="DXDC01000051">
    <property type="protein sequence ID" value="HIY65018.1"/>
    <property type="molecule type" value="Genomic_DNA"/>
</dbReference>
<dbReference type="InterPro" id="IPR007410">
    <property type="entry name" value="LpqE-like"/>
</dbReference>
<feature type="region of interest" description="Disordered" evidence="1">
    <location>
        <begin position="152"/>
        <end position="185"/>
    </location>
</feature>
<dbReference type="InterPro" id="IPR058248">
    <property type="entry name" value="Lxx211020-like"/>
</dbReference>
<dbReference type="Proteomes" id="UP000824005">
    <property type="component" value="Unassembled WGS sequence"/>
</dbReference>
<evidence type="ECO:0000313" key="3">
    <source>
        <dbReference type="Proteomes" id="UP000824005"/>
    </source>
</evidence>
<name>A0A9D1YSU4_9MICO</name>